<proteinExistence type="predicted"/>
<sequence length="667" mass="77053">MRLLSFLAMLNAYNPEAYLQMSECQKILGPPDPIHGGPPFEERMEPFSDFINTSPEHKCTIDQVFAKSAVNKLSALGLSRSETMNTFMVSLCGDQIQPHIHQFIKELLTKRELGEKWYREVLKVDFRHTEKDYFYKAVSVLETASDKLRENPTFPQTISRLYYIRGGITDYRKAEEWAIKAIRRAPNNSYVADTLGQVHKNHLLRKAWQFEDILRKAKAAFKAFKDVELKADKVEGREMVDLAGTASISVSFNNRGCFGFMQVAKIAFEKLSKVKSDPSSKHIFIQGKKMEVEAKFSFFEWYLAYSNPDRKSLEPVYFWKDIVLCYEMYTTKKATESITFPGLLDSLNRGLFTSKGRRAFFEEHKKTVSDLEGIRDYLKANCEAHLDDVKASESYILSNIILSNRMHNSPKLTPVQELQAVIHRFLDAEKYCRSPEFYLLVLLLFWSDGEPQAVQEEEDEEDEQQSTEDDWSANKTLEDEGSDDDQEPRGGPVLLSLDRLLDPDLQKYVTLMEEAFKRTKYAKYLRGRYLLPLFFLGKGSGLCKWIHKSKLDAIVEEQVDAELADEQGKRFKKKWKRINEMWITGDAWRLQEIQDILCPIKVELCQPPHIQQDHKMVYVFAGGKKILAKINVEPDDDLALSPVLFYLSFTIQGPLVFRVRYPPTTGQ</sequence>
<feature type="compositionally biased region" description="Acidic residues" evidence="1">
    <location>
        <begin position="455"/>
        <end position="471"/>
    </location>
</feature>
<evidence type="ECO:0008006" key="4">
    <source>
        <dbReference type="Google" id="ProtNLM"/>
    </source>
</evidence>
<reference evidence="2 3" key="2">
    <citation type="journal article" date="2023" name="Mol. Biol. Evol.">
        <title>Genomics of Secondarily Temperate Adaptation in the Only Non-Antarctic Icefish.</title>
        <authorList>
            <person name="Rivera-Colon A.G."/>
            <person name="Rayamajhi N."/>
            <person name="Minhas B.F."/>
            <person name="Madrigal G."/>
            <person name="Bilyk K.T."/>
            <person name="Yoon V."/>
            <person name="Hune M."/>
            <person name="Gregory S."/>
            <person name="Cheng C.H.C."/>
            <person name="Catchen J.M."/>
        </authorList>
    </citation>
    <scope>NUCLEOTIDE SEQUENCE [LARGE SCALE GENOMIC DNA]</scope>
    <source>
        <strain evidence="2">JMC-PN-2008</strain>
    </source>
</reference>
<evidence type="ECO:0000313" key="2">
    <source>
        <dbReference type="EMBL" id="KAK5848248.1"/>
    </source>
</evidence>
<protein>
    <recommendedName>
        <fullName evidence="4">Sterile alpha motif domain-containing protein 9-like</fullName>
    </recommendedName>
</protein>
<dbReference type="EMBL" id="JAUZQC010000025">
    <property type="protein sequence ID" value="KAK5848248.1"/>
    <property type="molecule type" value="Genomic_DNA"/>
</dbReference>
<organism evidence="2 3">
    <name type="scientific">Eleginops maclovinus</name>
    <name type="common">Patagonian blennie</name>
    <name type="synonym">Eleginus maclovinus</name>
    <dbReference type="NCBI Taxonomy" id="56733"/>
    <lineage>
        <taxon>Eukaryota</taxon>
        <taxon>Metazoa</taxon>
        <taxon>Chordata</taxon>
        <taxon>Craniata</taxon>
        <taxon>Vertebrata</taxon>
        <taxon>Euteleostomi</taxon>
        <taxon>Actinopterygii</taxon>
        <taxon>Neopterygii</taxon>
        <taxon>Teleostei</taxon>
        <taxon>Neoteleostei</taxon>
        <taxon>Acanthomorphata</taxon>
        <taxon>Eupercaria</taxon>
        <taxon>Perciformes</taxon>
        <taxon>Notothenioidei</taxon>
        <taxon>Eleginopidae</taxon>
        <taxon>Eleginops</taxon>
    </lineage>
</organism>
<accession>A0AAN8A0K5</accession>
<gene>
    <name evidence="2" type="ORF">PBY51_005879</name>
</gene>
<feature type="region of interest" description="Disordered" evidence="1">
    <location>
        <begin position="453"/>
        <end position="489"/>
    </location>
</feature>
<name>A0AAN8A0K5_ELEMC</name>
<keyword evidence="3" id="KW-1185">Reference proteome</keyword>
<dbReference type="AlphaFoldDB" id="A0AAN8A0K5"/>
<comment type="caution">
    <text evidence="2">The sequence shown here is derived from an EMBL/GenBank/DDBJ whole genome shotgun (WGS) entry which is preliminary data.</text>
</comment>
<dbReference type="PANTHER" id="PTHR16155">
    <property type="entry name" value="DED DOMAIN-CONTAINING PROTEIN"/>
    <property type="match status" value="1"/>
</dbReference>
<dbReference type="PANTHER" id="PTHR16155:SF18">
    <property type="entry name" value="STERILE ALPHA MOTIF DOMAIN-CONTAINING PROTEIN 9-LIKE"/>
    <property type="match status" value="1"/>
</dbReference>
<evidence type="ECO:0000313" key="3">
    <source>
        <dbReference type="Proteomes" id="UP001346869"/>
    </source>
</evidence>
<dbReference type="GO" id="GO:0005737">
    <property type="term" value="C:cytoplasm"/>
    <property type="evidence" value="ECO:0007669"/>
    <property type="project" value="TreeGrafter"/>
</dbReference>
<dbReference type="Proteomes" id="UP001346869">
    <property type="component" value="Unassembled WGS sequence"/>
</dbReference>
<reference evidence="2 3" key="1">
    <citation type="journal article" date="2023" name="Genes (Basel)">
        <title>Chromosome-Level Genome Assembly and Circadian Gene Repertoire of the Patagonia Blennie Eleginops maclovinus-The Closest Ancestral Proxy of Antarctic Cryonotothenioids.</title>
        <authorList>
            <person name="Cheng C.C."/>
            <person name="Rivera-Colon A.G."/>
            <person name="Minhas B.F."/>
            <person name="Wilson L."/>
            <person name="Rayamajhi N."/>
            <person name="Vargas-Chacoff L."/>
            <person name="Catchen J.M."/>
        </authorList>
    </citation>
    <scope>NUCLEOTIDE SEQUENCE [LARGE SCALE GENOMIC DNA]</scope>
    <source>
        <strain evidence="2">JMC-PN-2008</strain>
    </source>
</reference>
<evidence type="ECO:0000256" key="1">
    <source>
        <dbReference type="SAM" id="MobiDB-lite"/>
    </source>
</evidence>